<gene>
    <name evidence="1" type="ORF">GCM10011506_07100</name>
</gene>
<keyword evidence="2" id="KW-1185">Reference proteome</keyword>
<evidence type="ECO:0008006" key="3">
    <source>
        <dbReference type="Google" id="ProtNLM"/>
    </source>
</evidence>
<organism evidence="1 2">
    <name type="scientific">Marivirga lumbricoides</name>
    <dbReference type="NCBI Taxonomy" id="1046115"/>
    <lineage>
        <taxon>Bacteria</taxon>
        <taxon>Pseudomonadati</taxon>
        <taxon>Bacteroidota</taxon>
        <taxon>Cytophagia</taxon>
        <taxon>Cytophagales</taxon>
        <taxon>Marivirgaceae</taxon>
        <taxon>Marivirga</taxon>
    </lineage>
</organism>
<dbReference type="EMBL" id="BMEC01000002">
    <property type="protein sequence ID" value="GGC24413.1"/>
    <property type="molecule type" value="Genomic_DNA"/>
</dbReference>
<comment type="caution">
    <text evidence="1">The sequence shown here is derived from an EMBL/GenBank/DDBJ whole genome shotgun (WGS) entry which is preliminary data.</text>
</comment>
<protein>
    <recommendedName>
        <fullName evidence="3">Lipocalin-like domain-containing protein</fullName>
    </recommendedName>
</protein>
<dbReference type="Proteomes" id="UP000636010">
    <property type="component" value="Unassembled WGS sequence"/>
</dbReference>
<reference evidence="2" key="1">
    <citation type="journal article" date="2019" name="Int. J. Syst. Evol. Microbiol.">
        <title>The Global Catalogue of Microorganisms (GCM) 10K type strain sequencing project: providing services to taxonomists for standard genome sequencing and annotation.</title>
        <authorList>
            <consortium name="The Broad Institute Genomics Platform"/>
            <consortium name="The Broad Institute Genome Sequencing Center for Infectious Disease"/>
            <person name="Wu L."/>
            <person name="Ma J."/>
        </authorList>
    </citation>
    <scope>NUCLEOTIDE SEQUENCE [LARGE SCALE GENOMIC DNA]</scope>
    <source>
        <strain evidence="2">CGMCC 1.10832</strain>
    </source>
</reference>
<evidence type="ECO:0000313" key="1">
    <source>
        <dbReference type="EMBL" id="GGC24413.1"/>
    </source>
</evidence>
<proteinExistence type="predicted"/>
<name>A0ABQ1LJT4_9BACT</name>
<evidence type="ECO:0000313" key="2">
    <source>
        <dbReference type="Proteomes" id="UP000636010"/>
    </source>
</evidence>
<sequence>MLGPISMRRILQLLLSLILITFRIYGQELSGTWKVAYIRSMEEVVSIDSSEDSIETMESFSTGTGIVEFFGNIVKFHNFKEKPNKARIKKEGLFKLKGENVKIESFNKDSVILRPNEDKRTYIVLKPFISEELKLSPSDFTDTEWQIESEVSSLSSLKLHFSDSSTVTLNYQGEEYGYANYGEWRLVNSGNYYGLYIVDREALKEYFFYLRYESNDRVKAEVALQEWSRFPEELIVTLVNTGLPSKEDFKNRETQLVGKWSFSRFVNKVETLSFDSILSVNFSIQFMNNGCYVSNNYIRFIRDKQENDFSSIEEGTWKLAKNGSYLIIKNNSGWEEYLSIKNLNQGNLTLDLNYRYSDRARFSSRIEFEK</sequence>
<accession>A0ABQ1LJT4</accession>